<dbReference type="Proteomes" id="UP000221243">
    <property type="component" value="Segment"/>
</dbReference>
<protein>
    <submittedName>
        <fullName evidence="1">Uncharacterized protein</fullName>
    </submittedName>
</protein>
<dbReference type="KEGG" id="vg:40075047"/>
<dbReference type="OrthoDB" id="30927at10239"/>
<sequence>MAKKLISDIHIAMKADCQTSELLKSLSEGIHTLESPPVNNDYLNHHPFYPGIWHKFNGRAYTLPYYLRLKDGTVLGGEQPECGLHTRWDGRRFNVISNTAPDSTHDSHISVSPEEVAFIYIPTKEELSYCHSAQLMLEVHQDPDWLEQVYGNLLPEIGIGDHGDLLYLKPRELNNEN</sequence>
<organism evidence="1 2">
    <name type="scientific">Vibrio phage pTD1</name>
    <dbReference type="NCBI Taxonomy" id="1938577"/>
    <lineage>
        <taxon>Viruses</taxon>
        <taxon>Duplodnaviria</taxon>
        <taxon>Heunggongvirae</taxon>
        <taxon>Uroviricota</taxon>
        <taxon>Caudoviricetes</taxon>
        <taxon>Chimalliviridae</taxon>
        <taxon>Gorgonvirinae</taxon>
        <taxon>Tidunavirus</taxon>
        <taxon>Tidunavirus pTD1</taxon>
    </lineage>
</organism>
<evidence type="ECO:0000313" key="2">
    <source>
        <dbReference type="Proteomes" id="UP000221243"/>
    </source>
</evidence>
<proteinExistence type="predicted"/>
<dbReference type="GeneID" id="40075047"/>
<evidence type="ECO:0000313" key="1">
    <source>
        <dbReference type="EMBL" id="BAW98240.1"/>
    </source>
</evidence>
<name>A0A1Q2U2Q7_9CAUD</name>
<dbReference type="RefSeq" id="YP_009599318.1">
    <property type="nucleotide sequence ID" value="NC_041916.1"/>
</dbReference>
<keyword evidence="2" id="KW-1185">Reference proteome</keyword>
<dbReference type="EMBL" id="AP017972">
    <property type="protein sequence ID" value="BAW98240.1"/>
    <property type="molecule type" value="Genomic_DNA"/>
</dbReference>
<accession>A0A1Q2U2Q7</accession>
<reference evidence="1 2" key="1">
    <citation type="submission" date="2017-01" db="EMBL/GenBank/DDBJ databases">
        <title>Complete Genome Sequence of Vibrio Parahaemolyticus Bacteriophage pTD1.</title>
        <authorList>
            <person name="Midorikawa Y."/>
            <person name="Sano M."/>
        </authorList>
    </citation>
    <scope>NUCLEOTIDE SEQUENCE [LARGE SCALE GENOMIC DNA]</scope>
    <source>
        <strain evidence="1">PTD1</strain>
    </source>
</reference>